<dbReference type="Gene3D" id="3.40.140.10">
    <property type="entry name" value="Cytidine Deaminase, domain 2"/>
    <property type="match status" value="1"/>
</dbReference>
<evidence type="ECO:0000259" key="7">
    <source>
        <dbReference type="PROSITE" id="PS51747"/>
    </source>
</evidence>
<feature type="binding site" evidence="6">
    <location>
        <position position="70"/>
    </location>
    <ligand>
        <name>Zn(2+)</name>
        <dbReference type="ChEBI" id="CHEBI:29105"/>
        <note>catalytic</note>
    </ligand>
</feature>
<dbReference type="InterPro" id="IPR028883">
    <property type="entry name" value="tRNA_aden_deaminase"/>
</dbReference>
<dbReference type="STRING" id="526222.Desal_2263"/>
<dbReference type="CDD" id="cd01285">
    <property type="entry name" value="nucleoside_deaminase"/>
    <property type="match status" value="1"/>
</dbReference>
<comment type="similarity">
    <text evidence="6">Belongs to the cytidine and deoxycytidylate deaminase family.</text>
</comment>
<dbReference type="InterPro" id="IPR002125">
    <property type="entry name" value="CMP_dCMP_dom"/>
</dbReference>
<dbReference type="SUPFAM" id="SSF53927">
    <property type="entry name" value="Cytidine deaminase-like"/>
    <property type="match status" value="1"/>
</dbReference>
<feature type="active site" description="Proton donor" evidence="6">
    <location>
        <position position="72"/>
    </location>
</feature>
<gene>
    <name evidence="6" type="primary">tadA</name>
    <name evidence="8" type="ordered locus">Desal_2263</name>
</gene>
<keyword evidence="2 6" id="KW-0479">Metal-binding</keyword>
<keyword evidence="4 6" id="KW-0862">Zinc</keyword>
<dbReference type="EC" id="3.5.4.33" evidence="6"/>
<keyword evidence="9" id="KW-1185">Reference proteome</keyword>
<dbReference type="Pfam" id="PF00383">
    <property type="entry name" value="dCMP_cyt_deam_1"/>
    <property type="match status" value="1"/>
</dbReference>
<evidence type="ECO:0000256" key="2">
    <source>
        <dbReference type="ARBA" id="ARBA00022723"/>
    </source>
</evidence>
<dbReference type="EMBL" id="CP001649">
    <property type="protein sequence ID" value="ACS80319.1"/>
    <property type="molecule type" value="Genomic_DNA"/>
</dbReference>
<dbReference type="InterPro" id="IPR016193">
    <property type="entry name" value="Cytidine_deaminase-like"/>
</dbReference>
<dbReference type="PANTHER" id="PTHR11079">
    <property type="entry name" value="CYTOSINE DEAMINASE FAMILY MEMBER"/>
    <property type="match status" value="1"/>
</dbReference>
<feature type="binding site" evidence="6">
    <location>
        <position position="104"/>
    </location>
    <ligand>
        <name>Zn(2+)</name>
        <dbReference type="ChEBI" id="CHEBI:29105"/>
        <note>catalytic</note>
    </ligand>
</feature>
<comment type="function">
    <text evidence="6">Catalyzes the deamination of adenosine to inosine at the wobble position 34 of tRNA(Arg2).</text>
</comment>
<dbReference type="PROSITE" id="PS51747">
    <property type="entry name" value="CYT_DCMP_DEAMINASES_2"/>
    <property type="match status" value="1"/>
</dbReference>
<dbReference type="GO" id="GO:0052717">
    <property type="term" value="F:tRNA-specific adenosine-34 deaminase activity"/>
    <property type="evidence" value="ECO:0007669"/>
    <property type="project" value="UniProtKB-UniRule"/>
</dbReference>
<evidence type="ECO:0000256" key="6">
    <source>
        <dbReference type="HAMAP-Rule" id="MF_00972"/>
    </source>
</evidence>
<comment type="cofactor">
    <cofactor evidence="6">
        <name>Zn(2+)</name>
        <dbReference type="ChEBI" id="CHEBI:29105"/>
    </cofactor>
    <text evidence="6">Binds 1 zinc ion per subunit.</text>
</comment>
<dbReference type="GO" id="GO:0008270">
    <property type="term" value="F:zinc ion binding"/>
    <property type="evidence" value="ECO:0007669"/>
    <property type="project" value="UniProtKB-UniRule"/>
</dbReference>
<evidence type="ECO:0000256" key="3">
    <source>
        <dbReference type="ARBA" id="ARBA00022801"/>
    </source>
</evidence>
<reference evidence="8 9" key="1">
    <citation type="submission" date="2009-06" db="EMBL/GenBank/DDBJ databases">
        <title>Complete sequence of Desulfovibrio salexigens DSM 2638.</title>
        <authorList>
            <consortium name="US DOE Joint Genome Institute"/>
            <person name="Lucas S."/>
            <person name="Copeland A."/>
            <person name="Lapidus A."/>
            <person name="Glavina del Rio T."/>
            <person name="Tice H."/>
            <person name="Bruce D."/>
            <person name="Goodwin L."/>
            <person name="Pitluck S."/>
            <person name="Munk A.C."/>
            <person name="Brettin T."/>
            <person name="Detter J.C."/>
            <person name="Han C."/>
            <person name="Tapia R."/>
            <person name="Larimer F."/>
            <person name="Land M."/>
            <person name="Hauser L."/>
            <person name="Kyrpides N."/>
            <person name="Anderson I."/>
            <person name="Wall J.D."/>
            <person name="Arkin A.P."/>
            <person name="Dehal P."/>
            <person name="Chivian D."/>
            <person name="Giles B."/>
            <person name="Hazen T.C."/>
        </authorList>
    </citation>
    <scope>NUCLEOTIDE SEQUENCE [LARGE SCALE GENOMIC DNA]</scope>
    <source>
        <strain evidence="9">ATCC 14822 / DSM 2638 / NCIMB 8403 / VKM B-1763</strain>
    </source>
</reference>
<keyword evidence="1 6" id="KW-0819">tRNA processing</keyword>
<dbReference type="eggNOG" id="COG0590">
    <property type="taxonomic scope" value="Bacteria"/>
</dbReference>
<protein>
    <recommendedName>
        <fullName evidence="6">tRNA-specific adenosine deaminase</fullName>
        <ecNumber evidence="6">3.5.4.33</ecNumber>
    </recommendedName>
</protein>
<evidence type="ECO:0000256" key="4">
    <source>
        <dbReference type="ARBA" id="ARBA00022833"/>
    </source>
</evidence>
<dbReference type="GO" id="GO:0002100">
    <property type="term" value="P:tRNA wobble adenosine to inosine editing"/>
    <property type="evidence" value="ECO:0007669"/>
    <property type="project" value="UniProtKB-UniRule"/>
</dbReference>
<comment type="catalytic activity">
    <reaction evidence="5 6">
        <text>adenosine(34) in tRNA + H2O + H(+) = inosine(34) in tRNA + NH4(+)</text>
        <dbReference type="Rhea" id="RHEA:43168"/>
        <dbReference type="Rhea" id="RHEA-COMP:10373"/>
        <dbReference type="Rhea" id="RHEA-COMP:10374"/>
        <dbReference type="ChEBI" id="CHEBI:15377"/>
        <dbReference type="ChEBI" id="CHEBI:15378"/>
        <dbReference type="ChEBI" id="CHEBI:28938"/>
        <dbReference type="ChEBI" id="CHEBI:74411"/>
        <dbReference type="ChEBI" id="CHEBI:82852"/>
        <dbReference type="EC" id="3.5.4.33"/>
    </reaction>
</comment>
<proteinExistence type="inferred from homology"/>
<evidence type="ECO:0000313" key="9">
    <source>
        <dbReference type="Proteomes" id="UP000002601"/>
    </source>
</evidence>
<dbReference type="PANTHER" id="PTHR11079:SF179">
    <property type="entry name" value="TRNA(ADENINE(34)) DEAMINASE, CHLOROPLASTIC"/>
    <property type="match status" value="1"/>
</dbReference>
<evidence type="ECO:0000256" key="5">
    <source>
        <dbReference type="ARBA" id="ARBA00048045"/>
    </source>
</evidence>
<feature type="domain" description="CMP/dCMP-type deaminase" evidence="7">
    <location>
        <begin position="18"/>
        <end position="129"/>
    </location>
</feature>
<dbReference type="KEGG" id="dsa:Desal_2263"/>
<dbReference type="HAMAP" id="MF_00972">
    <property type="entry name" value="tRNA_aden_deaminase"/>
    <property type="match status" value="1"/>
</dbReference>
<sequence>MTNIITRGTPPANPPQGQTWRSMMDTAIREAFKARRHEEVPIGAALFTAEGELLATGNNTPLTQNDPTGHAEVNCIRNACKNLDNYRLPRGTILVVTLEPCIMCLGAIIHARVGGVVFGAPDPKAGAVVSNLEGTDLSFANHKFWTIGGVCENECKEILQSFFLHKRKK</sequence>
<evidence type="ECO:0000256" key="1">
    <source>
        <dbReference type="ARBA" id="ARBA00022694"/>
    </source>
</evidence>
<dbReference type="Proteomes" id="UP000002601">
    <property type="component" value="Chromosome"/>
</dbReference>
<accession>C6BWN9</accession>
<dbReference type="AlphaFoldDB" id="C6BWN9"/>
<comment type="subunit">
    <text evidence="6">Homodimer.</text>
</comment>
<keyword evidence="3 6" id="KW-0378">Hydrolase</keyword>
<dbReference type="HOGENOM" id="CLU_025810_3_2_7"/>
<feature type="binding site" evidence="6">
    <location>
        <position position="101"/>
    </location>
    <ligand>
        <name>Zn(2+)</name>
        <dbReference type="ChEBI" id="CHEBI:29105"/>
        <note>catalytic</note>
    </ligand>
</feature>
<organism evidence="8 9">
    <name type="scientific">Maridesulfovibrio salexigens (strain ATCC 14822 / DSM 2638 / NCIMB 8403 / VKM B-1763)</name>
    <name type="common">Desulfovibrio salexigens</name>
    <dbReference type="NCBI Taxonomy" id="526222"/>
    <lineage>
        <taxon>Bacteria</taxon>
        <taxon>Pseudomonadati</taxon>
        <taxon>Thermodesulfobacteriota</taxon>
        <taxon>Desulfovibrionia</taxon>
        <taxon>Desulfovibrionales</taxon>
        <taxon>Desulfovibrionaceae</taxon>
        <taxon>Maridesulfovibrio</taxon>
    </lineage>
</organism>
<name>C6BWN9_MARSD</name>
<evidence type="ECO:0000313" key="8">
    <source>
        <dbReference type="EMBL" id="ACS80319.1"/>
    </source>
</evidence>
<dbReference type="RefSeq" id="WP_015852135.1">
    <property type="nucleotide sequence ID" value="NC_012881.1"/>
</dbReference>